<dbReference type="PANTHER" id="PTHR36978:SF4">
    <property type="entry name" value="P-LOOP CONTAINING NUCLEOSIDE TRIPHOSPHATE HYDROLASE PROTEIN"/>
    <property type="match status" value="1"/>
</dbReference>
<organism evidence="1 2">
    <name type="scientific">Albimonas donghaensis</name>
    <dbReference type="NCBI Taxonomy" id="356660"/>
    <lineage>
        <taxon>Bacteria</taxon>
        <taxon>Pseudomonadati</taxon>
        <taxon>Pseudomonadota</taxon>
        <taxon>Alphaproteobacteria</taxon>
        <taxon>Rhodobacterales</taxon>
        <taxon>Paracoccaceae</taxon>
        <taxon>Albimonas</taxon>
    </lineage>
</organism>
<evidence type="ECO:0008006" key="3">
    <source>
        <dbReference type="Google" id="ProtNLM"/>
    </source>
</evidence>
<evidence type="ECO:0000313" key="1">
    <source>
        <dbReference type="EMBL" id="SDX91813.1"/>
    </source>
</evidence>
<dbReference type="STRING" id="356660.SAMN05444336_1134"/>
<protein>
    <recommendedName>
        <fullName evidence="3">Sulfotransferase family protein</fullName>
    </recommendedName>
</protein>
<dbReference type="InterPro" id="IPR027417">
    <property type="entry name" value="P-loop_NTPase"/>
</dbReference>
<dbReference type="SUPFAM" id="SSF52540">
    <property type="entry name" value="P-loop containing nucleoside triphosphate hydrolases"/>
    <property type="match status" value="1"/>
</dbReference>
<dbReference type="InterPro" id="IPR040632">
    <property type="entry name" value="Sulfotransfer_4"/>
</dbReference>
<dbReference type="Proteomes" id="UP000199118">
    <property type="component" value="Unassembled WGS sequence"/>
</dbReference>
<dbReference type="Pfam" id="PF17784">
    <property type="entry name" value="Sulfotransfer_4"/>
    <property type="match status" value="2"/>
</dbReference>
<sequence>MTAPTTPKVFCLGFQKTGTTSLGLAMSQLGLRVAGYREFRGLATREDLDWPQVEALAVELAETHDAFKDTPWPVLYRMLDARYPGSRFILVTRDPQAWIRSAARDFADHPNAIHQLIYGSPYPLGHEAAWLARYERHNREVRDHFADRPGDFLEIETGSTGSWEQLCGFLGLPVPDRPWPHANTAGRKRLKMAWWKTRERALRQAGRLLGR</sequence>
<dbReference type="Gene3D" id="3.40.50.300">
    <property type="entry name" value="P-loop containing nucleotide triphosphate hydrolases"/>
    <property type="match status" value="1"/>
</dbReference>
<dbReference type="EMBL" id="FNMZ01000013">
    <property type="protein sequence ID" value="SDX91813.1"/>
    <property type="molecule type" value="Genomic_DNA"/>
</dbReference>
<evidence type="ECO:0000313" key="2">
    <source>
        <dbReference type="Proteomes" id="UP000199118"/>
    </source>
</evidence>
<keyword evidence="2" id="KW-1185">Reference proteome</keyword>
<dbReference type="AlphaFoldDB" id="A0A1H3FL26"/>
<dbReference type="RefSeq" id="WP_092685362.1">
    <property type="nucleotide sequence ID" value="NZ_FNMZ01000013.1"/>
</dbReference>
<accession>A0A1H3FL26</accession>
<dbReference type="OrthoDB" id="9806624at2"/>
<gene>
    <name evidence="1" type="ORF">SAMN05444336_1134</name>
</gene>
<dbReference type="PANTHER" id="PTHR36978">
    <property type="entry name" value="P-LOOP CONTAINING NUCLEOTIDE TRIPHOSPHATE HYDROLASE"/>
    <property type="match status" value="1"/>
</dbReference>
<name>A0A1H3FL26_9RHOB</name>
<proteinExistence type="predicted"/>
<reference evidence="1 2" key="1">
    <citation type="submission" date="2016-10" db="EMBL/GenBank/DDBJ databases">
        <authorList>
            <person name="de Groot N.N."/>
        </authorList>
    </citation>
    <scope>NUCLEOTIDE SEQUENCE [LARGE SCALE GENOMIC DNA]</scope>
    <source>
        <strain evidence="1 2">DSM 17890</strain>
    </source>
</reference>